<protein>
    <submittedName>
        <fullName evidence="4">Nudix hydrolase domain-containing protein</fullName>
    </submittedName>
</protein>
<dbReference type="EMBL" id="CAMXCT020004279">
    <property type="protein sequence ID" value="CAL1161801.1"/>
    <property type="molecule type" value="Genomic_DNA"/>
</dbReference>
<evidence type="ECO:0000313" key="4">
    <source>
        <dbReference type="EMBL" id="CAL4795738.1"/>
    </source>
</evidence>
<dbReference type="EMBL" id="CAMXCT030004279">
    <property type="protein sequence ID" value="CAL4795738.1"/>
    <property type="molecule type" value="Genomic_DNA"/>
</dbReference>
<dbReference type="AlphaFoldDB" id="A0A9P1GBY0"/>
<sequence>MAKACLSLFGLFGLQSSKKPQVVRCPPNEQALADFLEQHEVDTSSWGDGKAKPVASLLRELNEGSCSLRIDQAKKLQRWVEPVFVQITYNGKVLVERMKVFPNGSQRVHATVLAEKKWRDDATTVDAAIRGMREELRVEISKETEGLVHAPLENICFVESMDSASYPGVAAIYDTTFMRFNIQPGSMAERAFSACGLPACKPFETVEQKVEGPLHLCWEWLEFHEALRSGVRGMVPPRDVELKADGKHYLDRSSYESAGLRDCLSKAREDSHQVQLNVGPERLQPPPPPVTKTTDSL</sequence>
<reference evidence="2" key="1">
    <citation type="submission" date="2022-10" db="EMBL/GenBank/DDBJ databases">
        <authorList>
            <person name="Chen Y."/>
            <person name="Dougan E. K."/>
            <person name="Chan C."/>
            <person name="Rhodes N."/>
            <person name="Thang M."/>
        </authorList>
    </citation>
    <scope>NUCLEOTIDE SEQUENCE</scope>
</reference>
<evidence type="ECO:0000256" key="1">
    <source>
        <dbReference type="SAM" id="MobiDB-lite"/>
    </source>
</evidence>
<reference evidence="3" key="2">
    <citation type="submission" date="2024-04" db="EMBL/GenBank/DDBJ databases">
        <authorList>
            <person name="Chen Y."/>
            <person name="Shah S."/>
            <person name="Dougan E. K."/>
            <person name="Thang M."/>
            <person name="Chan C."/>
        </authorList>
    </citation>
    <scope>NUCLEOTIDE SEQUENCE [LARGE SCALE GENOMIC DNA]</scope>
</reference>
<dbReference type="PANTHER" id="PTHR36395:SF1">
    <property type="entry name" value="RING-H2 ZINC FINGER PROTEIN"/>
    <property type="match status" value="1"/>
</dbReference>
<dbReference type="EMBL" id="CAMXCT010004279">
    <property type="protein sequence ID" value="CAI4008426.1"/>
    <property type="molecule type" value="Genomic_DNA"/>
</dbReference>
<keyword evidence="5" id="KW-1185">Reference proteome</keyword>
<evidence type="ECO:0000313" key="2">
    <source>
        <dbReference type="EMBL" id="CAI4008426.1"/>
    </source>
</evidence>
<gene>
    <name evidence="2" type="ORF">C1SCF055_LOCUS33873</name>
</gene>
<dbReference type="Proteomes" id="UP001152797">
    <property type="component" value="Unassembled WGS sequence"/>
</dbReference>
<accession>A0A9P1GBY0</accession>
<evidence type="ECO:0000313" key="5">
    <source>
        <dbReference type="Proteomes" id="UP001152797"/>
    </source>
</evidence>
<proteinExistence type="predicted"/>
<feature type="region of interest" description="Disordered" evidence="1">
    <location>
        <begin position="267"/>
        <end position="297"/>
    </location>
</feature>
<dbReference type="GO" id="GO:0016787">
    <property type="term" value="F:hydrolase activity"/>
    <property type="evidence" value="ECO:0007669"/>
    <property type="project" value="UniProtKB-KW"/>
</dbReference>
<name>A0A9P1GBY0_9DINO</name>
<keyword evidence="4" id="KW-0378">Hydrolase</keyword>
<organism evidence="2">
    <name type="scientific">Cladocopium goreaui</name>
    <dbReference type="NCBI Taxonomy" id="2562237"/>
    <lineage>
        <taxon>Eukaryota</taxon>
        <taxon>Sar</taxon>
        <taxon>Alveolata</taxon>
        <taxon>Dinophyceae</taxon>
        <taxon>Suessiales</taxon>
        <taxon>Symbiodiniaceae</taxon>
        <taxon>Cladocopium</taxon>
    </lineage>
</organism>
<dbReference type="OrthoDB" id="408982at2759"/>
<evidence type="ECO:0000313" key="3">
    <source>
        <dbReference type="EMBL" id="CAL1161801.1"/>
    </source>
</evidence>
<comment type="caution">
    <text evidence="2">The sequence shown here is derived from an EMBL/GenBank/DDBJ whole genome shotgun (WGS) entry which is preliminary data.</text>
</comment>
<dbReference type="PANTHER" id="PTHR36395">
    <property type="entry name" value="RING-H2 ZINC FINGER PROTEIN"/>
    <property type="match status" value="1"/>
</dbReference>